<proteinExistence type="predicted"/>
<reference evidence="4 5" key="1">
    <citation type="journal article" date="2011" name="BMC Genomics">
        <title>Complete genome sequence of Brachyspira intermedia reveals unique genomic features in Brachyspira species and phage-mediated horizontal gene transfer.</title>
        <authorList>
            <person name="Hafstrom T."/>
            <person name="Jansson D.S."/>
            <person name="Segerman B."/>
        </authorList>
    </citation>
    <scope>NUCLEOTIDE SEQUENCE [LARGE SCALE GENOMIC DNA]</scope>
    <source>
        <strain evidence="5">ATCC 51140 / PWS/A</strain>
    </source>
</reference>
<dbReference type="InterPro" id="IPR051685">
    <property type="entry name" value="Ycf3/AcsC/BcsC/TPR_MFPF"/>
</dbReference>
<dbReference type="SUPFAM" id="SSF81901">
    <property type="entry name" value="HCP-like"/>
    <property type="match status" value="1"/>
</dbReference>
<organism evidence="4 5">
    <name type="scientific">Brachyspira intermedia (strain ATCC 51140 / PWS/A)</name>
    <name type="common">Serpulina intermedia</name>
    <dbReference type="NCBI Taxonomy" id="1045858"/>
    <lineage>
        <taxon>Bacteria</taxon>
        <taxon>Pseudomonadati</taxon>
        <taxon>Spirochaetota</taxon>
        <taxon>Spirochaetia</taxon>
        <taxon>Brachyspirales</taxon>
        <taxon>Brachyspiraceae</taxon>
        <taxon>Brachyspira</taxon>
    </lineage>
</organism>
<dbReference type="PANTHER" id="PTHR44943">
    <property type="entry name" value="CELLULOSE SYNTHASE OPERON PROTEIN C"/>
    <property type="match status" value="1"/>
</dbReference>
<dbReference type="PANTHER" id="PTHR44943:SF8">
    <property type="entry name" value="TPR REPEAT-CONTAINING PROTEIN MJ0263"/>
    <property type="match status" value="1"/>
</dbReference>
<dbReference type="Gene3D" id="1.25.40.10">
    <property type="entry name" value="Tetratricopeptide repeat domain"/>
    <property type="match status" value="5"/>
</dbReference>
<dbReference type="SMART" id="SM00028">
    <property type="entry name" value="TPR"/>
    <property type="match status" value="10"/>
</dbReference>
<dbReference type="PROSITE" id="PS50293">
    <property type="entry name" value="TPR_REGION"/>
    <property type="match status" value="2"/>
</dbReference>
<evidence type="ECO:0000313" key="5">
    <source>
        <dbReference type="Proteomes" id="UP000008522"/>
    </source>
</evidence>
<evidence type="ECO:0000256" key="1">
    <source>
        <dbReference type="ARBA" id="ARBA00022737"/>
    </source>
</evidence>
<dbReference type="InterPro" id="IPR011990">
    <property type="entry name" value="TPR-like_helical_dom_sf"/>
</dbReference>
<accession>G0EJP8</accession>
<dbReference type="SMART" id="SM00671">
    <property type="entry name" value="SEL1"/>
    <property type="match status" value="3"/>
</dbReference>
<dbReference type="InterPro" id="IPR019734">
    <property type="entry name" value="TPR_rpt"/>
</dbReference>
<dbReference type="Pfam" id="PF13424">
    <property type="entry name" value="TPR_12"/>
    <property type="match status" value="1"/>
</dbReference>
<dbReference type="RefSeq" id="WP_014488265.1">
    <property type="nucleotide sequence ID" value="NC_017243.1"/>
</dbReference>
<sequence>MENKNYKNYTIEEIKYLINKGINNEDIEEDDEYCYKESEKIIKKQLKNDVNNKELLFLLGLVQYGIYSSSGDEGKSIETFKKLLRLDYEKDKVLYYLAVLYYYNKPNSKILIKKIIELLENAIELNDRDSEYWYLLGRTYFYHIKDYDKSIFCYKKAAEINYTETMYNSKKYYHYELGKINLYVGSNIDAIKNLKKAIDNFDYSYNLSDAWYYLGLSYEKNNQYDEAVKSYENALYINADTRLDDYFYGSLYTVKSLYDLYKKLGKNDEAVYALENSIEKDSYIPFYFIPFPNRKEEYKNFKGSEIYNDIVKAYTNVIKNNSYNAEGYIHQLSYFYELYKEYDKAIELYNKISKDSYENIATIYEKTKNYYKSIDIYKMLINMYPDDASSYYSNIAYIYKKIKNYEEAINYYRKAIETDSKNTDYYINIAETYEKIKNYEEAANYYNKTIELYNGPCRYYKKLAEAYKNIGKYEKAIEAYKEYLKIVNNEHEVSFLYTVCFKLNTLKNIAHLYDKLNDIENRNLYYEKAIERCGELIKKYKSYKKMYLEEMADIYMKIGCKEEAFEIYHDLIKKYDKEILKNKKDYELLEKQGDLYVKIDNKEKAFEIYNKAIGLCLKKIERFKKTKISDTDEEYEDKISFCMEDLSYLALFYQKVSRYEESNLAYEELIKIYEEKVTDSEDSIFYLESIAELYIKLNKEDDALKTYKRILEIDKYNDAADKIKDIQSGNKIITANIFKLSHRKYIQHGQTEMVLKKFCI</sequence>
<feature type="repeat" description="TPR" evidence="3">
    <location>
        <begin position="423"/>
        <end position="456"/>
    </location>
</feature>
<dbReference type="Pfam" id="PF00515">
    <property type="entry name" value="TPR_1"/>
    <property type="match status" value="1"/>
</dbReference>
<dbReference type="Pfam" id="PF13181">
    <property type="entry name" value="TPR_8"/>
    <property type="match status" value="6"/>
</dbReference>
<gene>
    <name evidence="4" type="ordered locus">Bint_1828</name>
</gene>
<evidence type="ECO:0000256" key="3">
    <source>
        <dbReference type="PROSITE-ProRule" id="PRU00339"/>
    </source>
</evidence>
<dbReference type="Proteomes" id="UP000008522">
    <property type="component" value="Chromosome"/>
</dbReference>
<keyword evidence="2 3" id="KW-0802">TPR repeat</keyword>
<feature type="repeat" description="TPR" evidence="3">
    <location>
        <begin position="457"/>
        <end position="490"/>
    </location>
</feature>
<name>G0EJP8_BRAIP</name>
<dbReference type="EMBL" id="CP002874">
    <property type="protein sequence ID" value="AEM22444.1"/>
    <property type="molecule type" value="Genomic_DNA"/>
</dbReference>
<evidence type="ECO:0000313" key="4">
    <source>
        <dbReference type="EMBL" id="AEM22444.1"/>
    </source>
</evidence>
<dbReference type="InterPro" id="IPR006597">
    <property type="entry name" value="Sel1-like"/>
</dbReference>
<dbReference type="OrthoDB" id="305296at2"/>
<evidence type="ECO:0000256" key="2">
    <source>
        <dbReference type="ARBA" id="ARBA00022803"/>
    </source>
</evidence>
<protein>
    <submittedName>
        <fullName evidence="4">Uncharacterized protein</fullName>
    </submittedName>
</protein>
<feature type="repeat" description="TPR" evidence="3">
    <location>
        <begin position="208"/>
        <end position="241"/>
    </location>
</feature>
<dbReference type="GeneID" id="44970351"/>
<keyword evidence="5" id="KW-1185">Reference proteome</keyword>
<dbReference type="SUPFAM" id="SSF48452">
    <property type="entry name" value="TPR-like"/>
    <property type="match status" value="3"/>
</dbReference>
<dbReference type="PROSITE" id="PS50005">
    <property type="entry name" value="TPR"/>
    <property type="match status" value="6"/>
</dbReference>
<dbReference type="HOGENOM" id="CLU_023666_0_0_12"/>
<dbReference type="AlphaFoldDB" id="G0EJP8"/>
<feature type="repeat" description="TPR" evidence="3">
    <location>
        <begin position="684"/>
        <end position="717"/>
    </location>
</feature>
<feature type="repeat" description="TPR" evidence="3">
    <location>
        <begin position="389"/>
        <end position="422"/>
    </location>
</feature>
<dbReference type="eggNOG" id="COG0457">
    <property type="taxonomic scope" value="Bacteria"/>
</dbReference>
<dbReference type="PATRIC" id="fig|1045858.4.peg.1830"/>
<dbReference type="KEGG" id="bip:Bint_1828"/>
<feature type="repeat" description="TPR" evidence="3">
    <location>
        <begin position="354"/>
        <end position="387"/>
    </location>
</feature>
<keyword evidence="1" id="KW-0677">Repeat</keyword>